<feature type="compositionally biased region" description="Polar residues" evidence="4">
    <location>
        <begin position="542"/>
        <end position="565"/>
    </location>
</feature>
<evidence type="ECO:0000256" key="2">
    <source>
        <dbReference type="ARBA" id="ARBA00022525"/>
    </source>
</evidence>
<evidence type="ECO:0000259" key="7">
    <source>
        <dbReference type="SMART" id="SM00134"/>
    </source>
</evidence>
<gene>
    <name evidence="8" type="ORF">PODLI_1B017432</name>
</gene>
<feature type="domain" description="UPAR/Ly6" evidence="7">
    <location>
        <begin position="20"/>
        <end position="105"/>
    </location>
</feature>
<dbReference type="GO" id="GO:0005576">
    <property type="term" value="C:extracellular region"/>
    <property type="evidence" value="ECO:0007669"/>
    <property type="project" value="UniProtKB-SubCell"/>
</dbReference>
<evidence type="ECO:0000256" key="1">
    <source>
        <dbReference type="ARBA" id="ARBA00004613"/>
    </source>
</evidence>
<dbReference type="InterPro" id="IPR045860">
    <property type="entry name" value="Snake_toxin-like_sf"/>
</dbReference>
<keyword evidence="5" id="KW-0812">Transmembrane</keyword>
<evidence type="ECO:0000313" key="9">
    <source>
        <dbReference type="Proteomes" id="UP001178461"/>
    </source>
</evidence>
<dbReference type="InterPro" id="IPR050918">
    <property type="entry name" value="CNF-like_PLA2_Inhibitor"/>
</dbReference>
<feature type="signal peptide" evidence="6">
    <location>
        <begin position="1"/>
        <end position="19"/>
    </location>
</feature>
<keyword evidence="6" id="KW-0732">Signal</keyword>
<keyword evidence="9" id="KW-1185">Reference proteome</keyword>
<feature type="compositionally biased region" description="Polar residues" evidence="4">
    <location>
        <begin position="583"/>
        <end position="596"/>
    </location>
</feature>
<evidence type="ECO:0000256" key="5">
    <source>
        <dbReference type="SAM" id="Phobius"/>
    </source>
</evidence>
<evidence type="ECO:0000256" key="4">
    <source>
        <dbReference type="SAM" id="MobiDB-lite"/>
    </source>
</evidence>
<evidence type="ECO:0000256" key="3">
    <source>
        <dbReference type="ARBA" id="ARBA00023157"/>
    </source>
</evidence>
<evidence type="ECO:0000313" key="8">
    <source>
        <dbReference type="EMBL" id="CAI5781093.1"/>
    </source>
</evidence>
<dbReference type="SUPFAM" id="SSF57302">
    <property type="entry name" value="Snake toxin-like"/>
    <property type="match status" value="3"/>
</dbReference>
<dbReference type="Proteomes" id="UP001178461">
    <property type="component" value="Chromosome 8"/>
</dbReference>
<feature type="domain" description="UPAR/Ly6" evidence="7">
    <location>
        <begin position="113"/>
        <end position="201"/>
    </location>
</feature>
<keyword evidence="5" id="KW-0472">Membrane</keyword>
<accession>A0AA35KPB7</accession>
<feature type="domain" description="UPAR/Ly6" evidence="7">
    <location>
        <begin position="208"/>
        <end position="304"/>
    </location>
</feature>
<organism evidence="8 9">
    <name type="scientific">Podarcis lilfordi</name>
    <name type="common">Lilford's wall lizard</name>
    <dbReference type="NCBI Taxonomy" id="74358"/>
    <lineage>
        <taxon>Eukaryota</taxon>
        <taxon>Metazoa</taxon>
        <taxon>Chordata</taxon>
        <taxon>Craniata</taxon>
        <taxon>Vertebrata</taxon>
        <taxon>Euteleostomi</taxon>
        <taxon>Lepidosauria</taxon>
        <taxon>Squamata</taxon>
        <taxon>Bifurcata</taxon>
        <taxon>Unidentata</taxon>
        <taxon>Episquamata</taxon>
        <taxon>Laterata</taxon>
        <taxon>Lacertibaenia</taxon>
        <taxon>Lacertidae</taxon>
        <taxon>Podarcis</taxon>
    </lineage>
</organism>
<dbReference type="PANTHER" id="PTHR20914:SF25">
    <property type="entry name" value="PHOSPHOLIPASE A2 INHIBITOR AND LY6_PLAUR DOMAIN-CONTAINING PROTEIN"/>
    <property type="match status" value="1"/>
</dbReference>
<dbReference type="CDD" id="cd23557">
    <property type="entry name" value="TFP_LU_ECD_uPAR_rpt2"/>
    <property type="match status" value="1"/>
</dbReference>
<comment type="subcellular location">
    <subcellularLocation>
        <location evidence="1">Secreted</location>
    </subcellularLocation>
</comment>
<dbReference type="InterPro" id="IPR016054">
    <property type="entry name" value="LY6_UPA_recep-like"/>
</dbReference>
<protein>
    <recommendedName>
        <fullName evidence="7">UPAR/Ly6 domain-containing protein</fullName>
    </recommendedName>
</protein>
<dbReference type="Pfam" id="PF00021">
    <property type="entry name" value="UPAR_LY6"/>
    <property type="match status" value="3"/>
</dbReference>
<keyword evidence="2" id="KW-0964">Secreted</keyword>
<sequence length="721" mass="74478">MAKTWAILLLPALFYQAFSLQCNTCHGEYDCLGENVTCEDPSASCSTSVRKAYVGFLEFQSVRKGCAPQLFPHESISLNSHLMSLSYQARYCAEDGCNNETYFVSHPAPVNHMRCHSCATQGAWCPEASRTQISCAGDQDQCLDLAVTGKLGPYDNMKMKGCTNLPRCQETLSFHSADRTIHASCCSTALCNTFNPDLHVQSQATNGLECYSCVDDNGSGSGCSKKSISKVQCTGIHNMCLEGVGNSRKAGRDLGLVTFKGCASPAMCQSSLLALVQELDNADVMCCQGNLCNDRIVDGVVTQRIVSADSADTTTVAECATPTPSGTAPNPDCIYDDEDEDSVAVAHVPAGADLSPGSHVNNETAYKVNEKEGSESLVNEGDRNHSTTAGEHAVNENIVGDHTEGHTVSPAGTTDSEDMAAGSSSAATNLDESNAGTNTTSSGNHGSVVVLVPVVVPKKNATSATATTTSSSSSETSAGNMVVVASSDDDDEYEECEAEEEAISTGQQFMAGKEANREGSAATHPSGVFYESETRPHGSAHSPATGTTGNTNVDHTGHATTSSETFAVGGNHGDASGEHVTVDGSTPQPGHATSGSTTGGKVEAGAPVVITANAPATTSSPAGAVLVSGAAAGTPRPKKKIPCKRPGPQSRPGVNLASAPGAESRGVEDTATKNPEPSLFSDAKQPELNAGGKSSLDNGALGLVSNLGLFCFTLLLAALLH</sequence>
<feature type="region of interest" description="Disordered" evidence="4">
    <location>
        <begin position="511"/>
        <end position="601"/>
    </location>
</feature>
<feature type="compositionally biased region" description="Basic and acidic residues" evidence="4">
    <location>
        <begin position="369"/>
        <end position="385"/>
    </location>
</feature>
<evidence type="ECO:0000256" key="6">
    <source>
        <dbReference type="SAM" id="SignalP"/>
    </source>
</evidence>
<dbReference type="PANTHER" id="PTHR20914">
    <property type="entry name" value="LY6/PLAUR DOMAIN-CONTAINING PROTEIN 8"/>
    <property type="match status" value="1"/>
</dbReference>
<dbReference type="Gene3D" id="2.10.60.10">
    <property type="entry name" value="CD59"/>
    <property type="match status" value="3"/>
</dbReference>
<name>A0AA35KPB7_9SAUR</name>
<dbReference type="EMBL" id="OX395133">
    <property type="protein sequence ID" value="CAI5781093.1"/>
    <property type="molecule type" value="Genomic_DNA"/>
</dbReference>
<reference evidence="8" key="1">
    <citation type="submission" date="2022-12" db="EMBL/GenBank/DDBJ databases">
        <authorList>
            <person name="Alioto T."/>
            <person name="Alioto T."/>
            <person name="Gomez Garrido J."/>
        </authorList>
    </citation>
    <scope>NUCLEOTIDE SEQUENCE</scope>
</reference>
<feature type="compositionally biased region" description="Polar residues" evidence="4">
    <location>
        <begin position="422"/>
        <end position="445"/>
    </location>
</feature>
<feature type="region of interest" description="Disordered" evidence="4">
    <location>
        <begin position="630"/>
        <end position="686"/>
    </location>
</feature>
<feature type="transmembrane region" description="Helical" evidence="5">
    <location>
        <begin position="699"/>
        <end position="720"/>
    </location>
</feature>
<keyword evidence="3" id="KW-1015">Disulfide bond</keyword>
<proteinExistence type="predicted"/>
<dbReference type="CDD" id="cd23558">
    <property type="entry name" value="TFP_LU_ECD_uPAR_rpt3"/>
    <property type="match status" value="1"/>
</dbReference>
<feature type="chain" id="PRO_5041275885" description="UPAR/Ly6 domain-containing protein" evidence="6">
    <location>
        <begin position="20"/>
        <end position="721"/>
    </location>
</feature>
<keyword evidence="5" id="KW-1133">Transmembrane helix</keyword>
<feature type="region of interest" description="Disordered" evidence="4">
    <location>
        <begin position="369"/>
        <end position="445"/>
    </location>
</feature>
<dbReference type="SMART" id="SM00134">
    <property type="entry name" value="LU"/>
    <property type="match status" value="3"/>
</dbReference>
<dbReference type="AlphaFoldDB" id="A0AA35KPB7"/>